<feature type="compositionally biased region" description="Basic and acidic residues" evidence="1">
    <location>
        <begin position="151"/>
        <end position="172"/>
    </location>
</feature>
<keyword evidence="3" id="KW-1185">Reference proteome</keyword>
<feature type="region of interest" description="Disordered" evidence="1">
    <location>
        <begin position="144"/>
        <end position="177"/>
    </location>
</feature>
<gene>
    <name evidence="2" type="ORF">SAMN05421807_1352</name>
</gene>
<evidence type="ECO:0008006" key="4">
    <source>
        <dbReference type="Google" id="ProtNLM"/>
    </source>
</evidence>
<reference evidence="3" key="1">
    <citation type="submission" date="2016-11" db="EMBL/GenBank/DDBJ databases">
        <authorList>
            <person name="Varghese N."/>
            <person name="Submissions S."/>
        </authorList>
    </citation>
    <scope>NUCLEOTIDE SEQUENCE [LARGE SCALE GENOMIC DNA]</scope>
    <source>
        <strain evidence="3">CGMCC 1.6496</strain>
    </source>
</reference>
<protein>
    <recommendedName>
        <fullName evidence="4">Collagen triple helix repeat-containing protein</fullName>
    </recommendedName>
</protein>
<name>A0A1M5XRU8_9BACI</name>
<evidence type="ECO:0000256" key="1">
    <source>
        <dbReference type="SAM" id="MobiDB-lite"/>
    </source>
</evidence>
<dbReference type="RefSeq" id="WP_073013486.1">
    <property type="nucleotide sequence ID" value="NZ_FQXD01000035.1"/>
</dbReference>
<dbReference type="AlphaFoldDB" id="A0A1M5XRU8"/>
<dbReference type="Proteomes" id="UP000184079">
    <property type="component" value="Unassembled WGS sequence"/>
</dbReference>
<organism evidence="2 3">
    <name type="scientific">Virgibacillus chiguensis</name>
    <dbReference type="NCBI Taxonomy" id="411959"/>
    <lineage>
        <taxon>Bacteria</taxon>
        <taxon>Bacillati</taxon>
        <taxon>Bacillota</taxon>
        <taxon>Bacilli</taxon>
        <taxon>Bacillales</taxon>
        <taxon>Bacillaceae</taxon>
        <taxon>Virgibacillus</taxon>
    </lineage>
</organism>
<proteinExistence type="predicted"/>
<evidence type="ECO:0000313" key="3">
    <source>
        <dbReference type="Proteomes" id="UP000184079"/>
    </source>
</evidence>
<evidence type="ECO:0000313" key="2">
    <source>
        <dbReference type="EMBL" id="SHI02510.1"/>
    </source>
</evidence>
<accession>A0A1M5XRU8</accession>
<sequence length="193" mass="19625">MSTFDAIVTQDIPANRLLSMTGGNGAPHLSITAAGESPDFVSTGDLKESQAVTVTMRDKPIWNVEAGEDLTAGQYVEAGDGGVIVGSAGEGIGYVTDAVKAGEIANLVRQSSGGSGEKGDPGTPGKSAYEIAVDSGFTGTEQEWLNSLKGPKGDKGDKGDKGNPGKDGKDGFGTETQYNDIIARIEALEGAGS</sequence>
<dbReference type="EMBL" id="FQXD01000035">
    <property type="protein sequence ID" value="SHI02510.1"/>
    <property type="molecule type" value="Genomic_DNA"/>
</dbReference>